<protein>
    <submittedName>
        <fullName evidence="2">NB-ARC domain-containing protein</fullName>
    </submittedName>
</protein>
<dbReference type="InterPro" id="IPR049052">
    <property type="entry name" value="nSTAND1"/>
</dbReference>
<dbReference type="InterPro" id="IPR027417">
    <property type="entry name" value="P-loop_NTPase"/>
</dbReference>
<dbReference type="Pfam" id="PF20703">
    <property type="entry name" value="nSTAND1"/>
    <property type="match status" value="1"/>
</dbReference>
<accession>A0AAW0DP17</accession>
<dbReference type="PANTHER" id="PTHR47691:SF3">
    <property type="entry name" value="HTH-TYPE TRANSCRIPTIONAL REGULATOR RV0890C-RELATED"/>
    <property type="match status" value="1"/>
</dbReference>
<feature type="domain" description="Novel STAND NTPase 1" evidence="1">
    <location>
        <begin position="179"/>
        <end position="317"/>
    </location>
</feature>
<dbReference type="PRINTS" id="PR00364">
    <property type="entry name" value="DISEASERSIST"/>
</dbReference>
<dbReference type="InterPro" id="IPR011990">
    <property type="entry name" value="TPR-like_helical_dom_sf"/>
</dbReference>
<evidence type="ECO:0000259" key="1">
    <source>
        <dbReference type="Pfam" id="PF20703"/>
    </source>
</evidence>
<dbReference type="SUPFAM" id="SSF52540">
    <property type="entry name" value="P-loop containing nucleoside triphosphate hydrolases"/>
    <property type="match status" value="1"/>
</dbReference>
<dbReference type="Proteomes" id="UP001362999">
    <property type="component" value="Unassembled WGS sequence"/>
</dbReference>
<dbReference type="Gene3D" id="1.25.40.10">
    <property type="entry name" value="Tetratricopeptide repeat domain"/>
    <property type="match status" value="1"/>
</dbReference>
<sequence length="1019" mass="113292">MLQVREREFILFVSQSLQFQNGRFQKEKFHRILGQIYKSLCALGAYCVGSDSCLSPRILSHIAEYASSLETFYICLHSQNNIGPLRRFFHQNEITAQLAVNENGLRKAFEAFMAEIAGGATQAVTQFRVVAEMQHEELLELLSLRSNSFALSFSNDGPYFIYHLISSSNSLSLVPACPKVFHGRETELDQIITILMTDSPRVAILGAGGMGKTTLAMAALHSSAVVARYPSRYCISCETSTDCFELVTSLCLHLGVETTSRQLTKIVLRFLRQHGPCLIVLDNFETPWESQESRTAVEEFLSLLAEIPTLGLLVTMRGSERPAGVKWNRPFLPPLEPLSLTSSRQIFVDIAEEPVPTEESALDELLNLSGGLPLALNLLANIASFDGYLGTLERWNIENFMLLSIGNDKGSNLEKSITLSIQSPHILSFPAARDLLSVLSLLPDGITLNDILASKADIPNVRRCQSLLVRLSLAYNDPGGRLKVLSPIREYVRRVYAPSAALSISIRLYFENLLETWRSTQFQHELLSKNLTSTLLANLGNIHELLLAGLITDDKATLKAVGRSIIILDEFSAAMLRGSSPLSRRLPHLIEVTGDAELRWDYGHRCVRNPEILDQRSVDVELWIAEGAHHFASGTRPVQQAVTFYNAAAWHYLQIFKIETANEFNKQAFYVADGAGDVLQRLSCLETEFRIAHTSGERSRELEIIRTARDLAQFRSVPSLLKCSWLEMEAWVNLHTGNLDRTCQLCTQMEGILIAGGMEQSDRRLSVLGLRAEVHYRKTEYLEARQLYDQILKATSPTSSPRHHANALSSTAHLDLLTGGDTGPILTMINAAEAICKTLDSSSILACQFTKTYLDMPREGADASRAEFLHCLGKSRGSFRDVQTHCLAVLGDYRLQLYDATETFRWAATSLAFVQQMRDVVGTMSALRCLADVLFVLGDEETALALFHVALGGGDRIGIHRLKAECLVGIGDIMMRRGDRTEAEKMWTDARLSFLRCTRINDATAVEVRLLALNKGSAA</sequence>
<organism evidence="2 3">
    <name type="scientific">Favolaschia claudopus</name>
    <dbReference type="NCBI Taxonomy" id="2862362"/>
    <lineage>
        <taxon>Eukaryota</taxon>
        <taxon>Fungi</taxon>
        <taxon>Dikarya</taxon>
        <taxon>Basidiomycota</taxon>
        <taxon>Agaricomycotina</taxon>
        <taxon>Agaricomycetes</taxon>
        <taxon>Agaricomycetidae</taxon>
        <taxon>Agaricales</taxon>
        <taxon>Marasmiineae</taxon>
        <taxon>Mycenaceae</taxon>
        <taxon>Favolaschia</taxon>
    </lineage>
</organism>
<dbReference type="AlphaFoldDB" id="A0AAW0DP17"/>
<evidence type="ECO:0000313" key="3">
    <source>
        <dbReference type="Proteomes" id="UP001362999"/>
    </source>
</evidence>
<evidence type="ECO:0000313" key="2">
    <source>
        <dbReference type="EMBL" id="KAK7053537.1"/>
    </source>
</evidence>
<dbReference type="EMBL" id="JAWWNJ010000006">
    <property type="protein sequence ID" value="KAK7053537.1"/>
    <property type="molecule type" value="Genomic_DNA"/>
</dbReference>
<gene>
    <name evidence="2" type="ORF">R3P38DRAFT_2501377</name>
</gene>
<dbReference type="Gene3D" id="3.40.50.300">
    <property type="entry name" value="P-loop containing nucleotide triphosphate hydrolases"/>
    <property type="match status" value="1"/>
</dbReference>
<dbReference type="PANTHER" id="PTHR47691">
    <property type="entry name" value="REGULATOR-RELATED"/>
    <property type="match status" value="1"/>
</dbReference>
<keyword evidence="3" id="KW-1185">Reference proteome</keyword>
<name>A0AAW0DP17_9AGAR</name>
<proteinExistence type="predicted"/>
<dbReference type="SUPFAM" id="SSF48452">
    <property type="entry name" value="TPR-like"/>
    <property type="match status" value="1"/>
</dbReference>
<reference evidence="2 3" key="1">
    <citation type="journal article" date="2024" name="J Genomics">
        <title>Draft genome sequencing and assembly of Favolaschia claudopus CIRM-BRFM 2984 isolated from oak limbs.</title>
        <authorList>
            <person name="Navarro D."/>
            <person name="Drula E."/>
            <person name="Chaduli D."/>
            <person name="Cazenave R."/>
            <person name="Ahrendt S."/>
            <person name="Wang J."/>
            <person name="Lipzen A."/>
            <person name="Daum C."/>
            <person name="Barry K."/>
            <person name="Grigoriev I.V."/>
            <person name="Favel A."/>
            <person name="Rosso M.N."/>
            <person name="Martin F."/>
        </authorList>
    </citation>
    <scope>NUCLEOTIDE SEQUENCE [LARGE SCALE GENOMIC DNA]</scope>
    <source>
        <strain evidence="2 3">CIRM-BRFM 2984</strain>
    </source>
</reference>
<comment type="caution">
    <text evidence="2">The sequence shown here is derived from an EMBL/GenBank/DDBJ whole genome shotgun (WGS) entry which is preliminary data.</text>
</comment>